<evidence type="ECO:0000256" key="8">
    <source>
        <dbReference type="ARBA" id="ARBA00023125"/>
    </source>
</evidence>
<keyword evidence="11" id="KW-0804">Transcription</keyword>
<keyword evidence="12" id="KW-0325">Glycoprotein</keyword>
<keyword evidence="10" id="KW-0010">Activator</keyword>
<sequence length="879" mass="95456">VTFTKRKFGLMKKAYELSVLCDCEIALIIFNSANRLFQYASTDMDRVLLKYTEYSEPHESRTNTDILETLKRRGVGLDGPELEPEEGPEGPGEKLRRLAGEGGDPALPRPRLYPAAPTMPSPDMVYGALPPPGCDPSGLGEALPAQSRPSPFRPAAPKAGPPGLAHPLFSPSHLTSKTPPPLYLAADGRRPDLPGGLAGARGGLSTSRSLYGSLQSPSATAAPGPPLSSFPFLPAGPPEYSLGDPPPPPGLLQSPTLTPWQSSRGDGPPAAPAQPGGGRSLGEEGPPTRGASPPTPAVSIKSERLSPAPGGPGDFPKTFPYPLLLARPLVEPLRPGPSLRRLPSADSWPRTQARSESRQGGLGSHWNPLWEPGSFESVGAVQTGCIGAPSGYVKGMGSPREAVLGVQLVVTLLTATLMHRLAPHCSFARWLLCNGSLFRYKHPSEEELRALAGKQKPRGRKERWANGLSEDKPLLVPRDAPFQLETCPLTTVDALVLRFFLEYQWFVDFAVYSGGVYLFTETYYYLLGPAKETNIAVFWCLLTVAFSIKVFLTVTRLYFSAEGGGERSVCFTFAFLFLILSMLVQVVREETLELGLEPGLASMTQNLEPLLKKQGWDWAFPVVKLAIRVGLAVAGSVLGAFLTFPGLRLAQTHRDALTMSEDRPMLQLLLHTSFLSPLFILWLWTKPIARDFLHQAPIGGKPFSLLSDSAFDSLRLWVLVALCLLRLAVTRPHLQAYLCLAKARVEQLRREAGRIEAREIQRRVVRVYCYVTVVSLQYLTPLILTLNCTLLLKSLGGYSWGLGPVPTLSLARTSASTDPVNPGEDEAQQTAARIAGALGGLLTPLFLRGILTYLIWWTAACQLLSSLFGLYFHQQLAGS</sequence>
<comment type="subcellular location">
    <subcellularLocation>
        <location evidence="2">Membrane</location>
        <topology evidence="2">Multi-pass membrane protein</topology>
    </subcellularLocation>
    <subcellularLocation>
        <location evidence="1">Nucleus</location>
    </subcellularLocation>
</comment>
<evidence type="ECO:0000259" key="17">
    <source>
        <dbReference type="PROSITE" id="PS50066"/>
    </source>
</evidence>
<dbReference type="GO" id="GO:0003677">
    <property type="term" value="F:DNA binding"/>
    <property type="evidence" value="ECO:0007669"/>
    <property type="project" value="UniProtKB-KW"/>
</dbReference>
<dbReference type="PANTHER" id="PTHR13624">
    <property type="entry name" value="RE42071P"/>
    <property type="match status" value="1"/>
</dbReference>
<evidence type="ECO:0000256" key="1">
    <source>
        <dbReference type="ARBA" id="ARBA00004123"/>
    </source>
</evidence>
<dbReference type="PANTHER" id="PTHR13624:SF4">
    <property type="entry name" value="TRANSMEMBRANE PROTEIN 161A"/>
    <property type="match status" value="1"/>
</dbReference>
<evidence type="ECO:0000256" key="7">
    <source>
        <dbReference type="ARBA" id="ARBA00023015"/>
    </source>
</evidence>
<evidence type="ECO:0000256" key="4">
    <source>
        <dbReference type="ARBA" id="ARBA00022692"/>
    </source>
</evidence>
<comment type="caution">
    <text evidence="18">The sequence shown here is derived from an EMBL/GenBank/DDBJ whole genome shotgun (WGS) entry which is preliminary data.</text>
</comment>
<dbReference type="InterPro" id="IPR002100">
    <property type="entry name" value="TF_MADSbox"/>
</dbReference>
<feature type="transmembrane region" description="Helical" evidence="16">
    <location>
        <begin position="665"/>
        <end position="684"/>
    </location>
</feature>
<feature type="compositionally biased region" description="Low complexity" evidence="15">
    <location>
        <begin position="229"/>
        <end position="243"/>
    </location>
</feature>
<evidence type="ECO:0000256" key="14">
    <source>
        <dbReference type="ARBA" id="ARBA00040182"/>
    </source>
</evidence>
<evidence type="ECO:0000256" key="3">
    <source>
        <dbReference type="ARBA" id="ARBA00009706"/>
    </source>
</evidence>
<dbReference type="Pfam" id="PF00319">
    <property type="entry name" value="SRF-TF"/>
    <property type="match status" value="1"/>
</dbReference>
<evidence type="ECO:0000313" key="19">
    <source>
        <dbReference type="Proteomes" id="UP001166674"/>
    </source>
</evidence>
<feature type="transmembrane region" description="Helical" evidence="16">
    <location>
        <begin position="536"/>
        <end position="557"/>
    </location>
</feature>
<evidence type="ECO:0000256" key="12">
    <source>
        <dbReference type="ARBA" id="ARBA00023180"/>
    </source>
</evidence>
<keyword evidence="4 16" id="KW-0812">Transmembrane</keyword>
<keyword evidence="13" id="KW-0539">Nucleus</keyword>
<feature type="transmembrane region" description="Helical" evidence="16">
    <location>
        <begin position="569"/>
        <end position="587"/>
    </location>
</feature>
<organism evidence="18 19">
    <name type="scientific">Sciurus carolinensis</name>
    <name type="common">Eastern gray squirrel</name>
    <dbReference type="NCBI Taxonomy" id="30640"/>
    <lineage>
        <taxon>Eukaryota</taxon>
        <taxon>Metazoa</taxon>
        <taxon>Chordata</taxon>
        <taxon>Craniata</taxon>
        <taxon>Vertebrata</taxon>
        <taxon>Euteleostomi</taxon>
        <taxon>Mammalia</taxon>
        <taxon>Eutheria</taxon>
        <taxon>Euarchontoglires</taxon>
        <taxon>Glires</taxon>
        <taxon>Rodentia</taxon>
        <taxon>Sciuromorpha</taxon>
        <taxon>Sciuridae</taxon>
        <taxon>Sciurinae</taxon>
        <taxon>Sciurini</taxon>
        <taxon>Sciurus</taxon>
    </lineage>
</organism>
<keyword evidence="5" id="KW-0732">Signal</keyword>
<evidence type="ECO:0000256" key="6">
    <source>
        <dbReference type="ARBA" id="ARBA00022989"/>
    </source>
</evidence>
<feature type="region of interest" description="Disordered" evidence="15">
    <location>
        <begin position="76"/>
        <end position="107"/>
    </location>
</feature>
<evidence type="ECO:0000256" key="15">
    <source>
        <dbReference type="SAM" id="MobiDB-lite"/>
    </source>
</evidence>
<protein>
    <recommendedName>
        <fullName evidence="14">Transmembrane protein 161A</fullName>
    </recommendedName>
</protein>
<evidence type="ECO:0000256" key="5">
    <source>
        <dbReference type="ARBA" id="ARBA00022729"/>
    </source>
</evidence>
<keyword evidence="8" id="KW-0238">DNA-binding</keyword>
<dbReference type="GO" id="GO:0045893">
    <property type="term" value="P:positive regulation of DNA-templated transcription"/>
    <property type="evidence" value="ECO:0007669"/>
    <property type="project" value="UniProtKB-ARBA"/>
</dbReference>
<dbReference type="Gene3D" id="3.40.1810.10">
    <property type="entry name" value="Transcription factor, MADS-box"/>
    <property type="match status" value="1"/>
</dbReference>
<evidence type="ECO:0000256" key="16">
    <source>
        <dbReference type="SAM" id="Phobius"/>
    </source>
</evidence>
<reference evidence="18" key="1">
    <citation type="submission" date="2020-03" db="EMBL/GenBank/DDBJ databases">
        <title>Studies in the Genomics of Life Span.</title>
        <authorList>
            <person name="Glass D."/>
        </authorList>
    </citation>
    <scope>NUCLEOTIDE SEQUENCE</scope>
    <source>
        <strain evidence="18">SUZIE</strain>
        <tissue evidence="18">Muscle</tissue>
    </source>
</reference>
<evidence type="ECO:0000256" key="2">
    <source>
        <dbReference type="ARBA" id="ARBA00004141"/>
    </source>
</evidence>
<feature type="compositionally biased region" description="Low complexity" evidence="15">
    <location>
        <begin position="334"/>
        <end position="344"/>
    </location>
</feature>
<dbReference type="AlphaFoldDB" id="A0AA41MIH6"/>
<feature type="compositionally biased region" description="Polar residues" evidence="15">
    <location>
        <begin position="205"/>
        <end position="219"/>
    </location>
</feature>
<dbReference type="InterPro" id="IPR036879">
    <property type="entry name" value="TF_MADSbox_sf"/>
</dbReference>
<dbReference type="GO" id="GO:0005634">
    <property type="term" value="C:nucleus"/>
    <property type="evidence" value="ECO:0007669"/>
    <property type="project" value="UniProtKB-SubCell"/>
</dbReference>
<dbReference type="SMART" id="SM00432">
    <property type="entry name" value="MADS"/>
    <property type="match status" value="1"/>
</dbReference>
<evidence type="ECO:0000256" key="9">
    <source>
        <dbReference type="ARBA" id="ARBA00023136"/>
    </source>
</evidence>
<evidence type="ECO:0000256" key="13">
    <source>
        <dbReference type="ARBA" id="ARBA00023242"/>
    </source>
</evidence>
<dbReference type="PROSITE" id="PS50066">
    <property type="entry name" value="MADS_BOX_2"/>
    <property type="match status" value="1"/>
</dbReference>
<name>A0AA41MIH6_SCICA</name>
<dbReference type="GO" id="GO:0046983">
    <property type="term" value="F:protein dimerization activity"/>
    <property type="evidence" value="ECO:0007669"/>
    <property type="project" value="InterPro"/>
</dbReference>
<gene>
    <name evidence="18" type="ORF">SUZIE_117860</name>
</gene>
<keyword evidence="19" id="KW-1185">Reference proteome</keyword>
<comment type="similarity">
    <text evidence="3">Belongs to the TMEM161 family.</text>
</comment>
<dbReference type="GO" id="GO:0016020">
    <property type="term" value="C:membrane"/>
    <property type="evidence" value="ECO:0007669"/>
    <property type="project" value="UniProtKB-SubCell"/>
</dbReference>
<keyword evidence="9 16" id="KW-0472">Membrane</keyword>
<dbReference type="InterPro" id="IPR019395">
    <property type="entry name" value="Transmembrane_161A/B"/>
</dbReference>
<feature type="compositionally biased region" description="Low complexity" evidence="15">
    <location>
        <begin position="155"/>
        <end position="168"/>
    </location>
</feature>
<dbReference type="SUPFAM" id="SSF55455">
    <property type="entry name" value="SRF-like"/>
    <property type="match status" value="1"/>
</dbReference>
<feature type="region of interest" description="Disordered" evidence="15">
    <location>
        <begin position="123"/>
        <end position="314"/>
    </location>
</feature>
<evidence type="ECO:0000313" key="18">
    <source>
        <dbReference type="EMBL" id="MBZ3872423.1"/>
    </source>
</evidence>
<dbReference type="Proteomes" id="UP001166674">
    <property type="component" value="Unassembled WGS sequence"/>
</dbReference>
<dbReference type="Pfam" id="PF10268">
    <property type="entry name" value="Tmemb_161AB"/>
    <property type="match status" value="1"/>
</dbReference>
<proteinExistence type="inferred from homology"/>
<feature type="domain" description="MADS-box" evidence="17">
    <location>
        <begin position="1"/>
        <end position="43"/>
    </location>
</feature>
<evidence type="ECO:0000256" key="10">
    <source>
        <dbReference type="ARBA" id="ARBA00023159"/>
    </source>
</evidence>
<dbReference type="EMBL" id="JAATJV010186700">
    <property type="protein sequence ID" value="MBZ3872423.1"/>
    <property type="molecule type" value="Genomic_DNA"/>
</dbReference>
<keyword evidence="7" id="KW-0805">Transcription regulation</keyword>
<keyword evidence="6 16" id="KW-1133">Transmembrane helix</keyword>
<dbReference type="FunFam" id="3.40.1810.10:FF:000001">
    <property type="entry name" value="Myocyte-specific enhancer factor 2A homolog"/>
    <property type="match status" value="1"/>
</dbReference>
<accession>A0AA41MIH6</accession>
<feature type="region of interest" description="Disordered" evidence="15">
    <location>
        <begin position="334"/>
        <end position="366"/>
    </location>
</feature>
<feature type="non-terminal residue" evidence="18">
    <location>
        <position position="1"/>
    </location>
</feature>
<feature type="transmembrane region" description="Helical" evidence="16">
    <location>
        <begin position="850"/>
        <end position="872"/>
    </location>
</feature>
<evidence type="ECO:0000256" key="11">
    <source>
        <dbReference type="ARBA" id="ARBA00023163"/>
    </source>
</evidence>
<feature type="transmembrane region" description="Helical" evidence="16">
    <location>
        <begin position="625"/>
        <end position="644"/>
    </location>
</feature>
<dbReference type="PRINTS" id="PR00404">
    <property type="entry name" value="MADSDOMAIN"/>
</dbReference>
<feature type="transmembrane region" description="Helical" evidence="16">
    <location>
        <begin position="767"/>
        <end position="792"/>
    </location>
</feature>